<dbReference type="GO" id="GO:0015918">
    <property type="term" value="P:sterol transport"/>
    <property type="evidence" value="ECO:0007669"/>
    <property type="project" value="InterPro"/>
</dbReference>
<dbReference type="Proteomes" id="UP001209540">
    <property type="component" value="Unassembled WGS sequence"/>
</dbReference>
<comment type="similarity">
    <text evidence="2">Belongs to the NPC2 family.</text>
</comment>
<dbReference type="InterPro" id="IPR039670">
    <property type="entry name" value="NPC2-like"/>
</dbReference>
<feature type="transmembrane region" description="Helical" evidence="8">
    <location>
        <begin position="6"/>
        <end position="27"/>
    </location>
</feature>
<organism evidence="10 11">
    <name type="scientific">Phascolomyces articulosus</name>
    <dbReference type="NCBI Taxonomy" id="60185"/>
    <lineage>
        <taxon>Eukaryota</taxon>
        <taxon>Fungi</taxon>
        <taxon>Fungi incertae sedis</taxon>
        <taxon>Mucoromycota</taxon>
        <taxon>Mucoromycotina</taxon>
        <taxon>Mucoromycetes</taxon>
        <taxon>Mucorales</taxon>
        <taxon>Lichtheimiaceae</taxon>
        <taxon>Phascolomyces</taxon>
    </lineage>
</organism>
<evidence type="ECO:0000256" key="8">
    <source>
        <dbReference type="SAM" id="Phobius"/>
    </source>
</evidence>
<keyword evidence="5" id="KW-0813">Transport</keyword>
<dbReference type="Pfam" id="PF02221">
    <property type="entry name" value="E1_DerP2_DerF2"/>
    <property type="match status" value="1"/>
</dbReference>
<dbReference type="SUPFAM" id="SSF81296">
    <property type="entry name" value="E set domains"/>
    <property type="match status" value="1"/>
</dbReference>
<keyword evidence="7" id="KW-0445">Lipid transport</keyword>
<keyword evidence="6" id="KW-0732">Signal</keyword>
<protein>
    <recommendedName>
        <fullName evidence="4">Phosphatidylglycerol/phosphatidylinositol transfer protein</fullName>
    </recommendedName>
</protein>
<dbReference type="GO" id="GO:0032934">
    <property type="term" value="F:sterol binding"/>
    <property type="evidence" value="ECO:0007669"/>
    <property type="project" value="InterPro"/>
</dbReference>
<feature type="domain" description="MD-2-related lipid-recognition" evidence="9">
    <location>
        <begin position="42"/>
        <end position="169"/>
    </location>
</feature>
<evidence type="ECO:0000256" key="5">
    <source>
        <dbReference type="ARBA" id="ARBA00022448"/>
    </source>
</evidence>
<comment type="function">
    <text evidence="1">Catalyzes the intermembrane transfer of phosphatidylglycerol and phosphatidylinositol.</text>
</comment>
<name>A0AAD5P7E9_9FUNG</name>
<dbReference type="AlphaFoldDB" id="A0AAD5P7E9"/>
<keyword evidence="11" id="KW-1185">Reference proteome</keyword>
<dbReference type="Gene3D" id="2.70.220.10">
    <property type="entry name" value="Ganglioside GM2 activator"/>
    <property type="match status" value="1"/>
</dbReference>
<keyword evidence="8" id="KW-1133">Transmembrane helix</keyword>
<dbReference type="PANTHER" id="PTHR11306:SF0">
    <property type="entry name" value="PHOSPHATIDYLGLYCEROL_PHOSPHATIDYLINOSITOL TRANSFER PROTEIN"/>
    <property type="match status" value="1"/>
</dbReference>
<evidence type="ECO:0000256" key="2">
    <source>
        <dbReference type="ARBA" id="ARBA00006370"/>
    </source>
</evidence>
<evidence type="ECO:0000313" key="10">
    <source>
        <dbReference type="EMBL" id="KAI9245076.1"/>
    </source>
</evidence>
<gene>
    <name evidence="10" type="ORF">BDA99DRAFT_565990</name>
</gene>
<dbReference type="EMBL" id="JAIXMP010000054">
    <property type="protein sequence ID" value="KAI9245076.1"/>
    <property type="molecule type" value="Genomic_DNA"/>
</dbReference>
<sequence>MTRYYLYISLILLILCQVAIAVFPSWLQSSFVYGEKRSSFSITPCGNEEYSALSVNEVTITPSKPVPGKELTFNIQGHLKKQPEGSISAAVMFNAKPSGQRYTARFEDICDELKKSGNEVQCPFEIGPFTLTHTITLPNFEKENIKGTFRAAYYTEAGPHVFTCLKINSDLRSESYRSKMYNRLIGY</sequence>
<dbReference type="InterPro" id="IPR003172">
    <property type="entry name" value="ML_dom"/>
</dbReference>
<reference evidence="10" key="2">
    <citation type="submission" date="2023-02" db="EMBL/GenBank/DDBJ databases">
        <authorList>
            <consortium name="DOE Joint Genome Institute"/>
            <person name="Mondo S.J."/>
            <person name="Chang Y."/>
            <person name="Wang Y."/>
            <person name="Ahrendt S."/>
            <person name="Andreopoulos W."/>
            <person name="Barry K."/>
            <person name="Beard J."/>
            <person name="Benny G.L."/>
            <person name="Blankenship S."/>
            <person name="Bonito G."/>
            <person name="Cuomo C."/>
            <person name="Desiro A."/>
            <person name="Gervers K.A."/>
            <person name="Hundley H."/>
            <person name="Kuo A."/>
            <person name="LaButti K."/>
            <person name="Lang B.F."/>
            <person name="Lipzen A."/>
            <person name="O'Donnell K."/>
            <person name="Pangilinan J."/>
            <person name="Reynolds N."/>
            <person name="Sandor L."/>
            <person name="Smith M.W."/>
            <person name="Tsang A."/>
            <person name="Grigoriev I.V."/>
            <person name="Stajich J.E."/>
            <person name="Spatafora J.W."/>
        </authorList>
    </citation>
    <scope>NUCLEOTIDE SEQUENCE</scope>
    <source>
        <strain evidence="10">RSA 2281</strain>
    </source>
</reference>
<evidence type="ECO:0000256" key="3">
    <source>
        <dbReference type="ARBA" id="ARBA00011245"/>
    </source>
</evidence>
<evidence type="ECO:0000256" key="7">
    <source>
        <dbReference type="ARBA" id="ARBA00023055"/>
    </source>
</evidence>
<evidence type="ECO:0000256" key="1">
    <source>
        <dbReference type="ARBA" id="ARBA00002053"/>
    </source>
</evidence>
<dbReference type="SMART" id="SM00737">
    <property type="entry name" value="ML"/>
    <property type="match status" value="1"/>
</dbReference>
<evidence type="ECO:0000259" key="9">
    <source>
        <dbReference type="SMART" id="SM00737"/>
    </source>
</evidence>
<reference evidence="10" key="1">
    <citation type="journal article" date="2022" name="IScience">
        <title>Evolution of zygomycete secretomes and the origins of terrestrial fungal ecologies.</title>
        <authorList>
            <person name="Chang Y."/>
            <person name="Wang Y."/>
            <person name="Mondo S."/>
            <person name="Ahrendt S."/>
            <person name="Andreopoulos W."/>
            <person name="Barry K."/>
            <person name="Beard J."/>
            <person name="Benny G.L."/>
            <person name="Blankenship S."/>
            <person name="Bonito G."/>
            <person name="Cuomo C."/>
            <person name="Desiro A."/>
            <person name="Gervers K.A."/>
            <person name="Hundley H."/>
            <person name="Kuo A."/>
            <person name="LaButti K."/>
            <person name="Lang B.F."/>
            <person name="Lipzen A."/>
            <person name="O'Donnell K."/>
            <person name="Pangilinan J."/>
            <person name="Reynolds N."/>
            <person name="Sandor L."/>
            <person name="Smith M.E."/>
            <person name="Tsang A."/>
            <person name="Grigoriev I.V."/>
            <person name="Stajich J.E."/>
            <person name="Spatafora J.W."/>
        </authorList>
    </citation>
    <scope>NUCLEOTIDE SEQUENCE</scope>
    <source>
        <strain evidence="10">RSA 2281</strain>
    </source>
</reference>
<evidence type="ECO:0000313" key="11">
    <source>
        <dbReference type="Proteomes" id="UP001209540"/>
    </source>
</evidence>
<dbReference type="InterPro" id="IPR014756">
    <property type="entry name" value="Ig_E-set"/>
</dbReference>
<dbReference type="InterPro" id="IPR036846">
    <property type="entry name" value="GM2-AP_sf"/>
</dbReference>
<comment type="caution">
    <text evidence="10">The sequence shown here is derived from an EMBL/GenBank/DDBJ whole genome shotgun (WGS) entry which is preliminary data.</text>
</comment>
<evidence type="ECO:0000256" key="6">
    <source>
        <dbReference type="ARBA" id="ARBA00022729"/>
    </source>
</evidence>
<accession>A0AAD5P7E9</accession>
<proteinExistence type="inferred from homology"/>
<keyword evidence="8" id="KW-0472">Membrane</keyword>
<dbReference type="PANTHER" id="PTHR11306">
    <property type="entry name" value="NIEMANN PICK TYPE C2 PROTEIN NPC2-RELATED"/>
    <property type="match status" value="1"/>
</dbReference>
<keyword evidence="8" id="KW-0812">Transmembrane</keyword>
<comment type="subunit">
    <text evidence="3">Monomer.</text>
</comment>
<evidence type="ECO:0000256" key="4">
    <source>
        <dbReference type="ARBA" id="ARBA00016056"/>
    </source>
</evidence>